<evidence type="ECO:0000256" key="3">
    <source>
        <dbReference type="ARBA" id="ARBA00023274"/>
    </source>
</evidence>
<proteinExistence type="inferred from homology"/>
<keyword evidence="5" id="KW-0496">Mitochondrion</keyword>
<name>A0A140F2X1_9STRA</name>
<dbReference type="InterPro" id="IPR000218">
    <property type="entry name" value="Ribosomal_uL14"/>
</dbReference>
<dbReference type="InterPro" id="IPR005745">
    <property type="entry name" value="Ribosomal_uL14_bac-type"/>
</dbReference>
<evidence type="ECO:0000313" key="5">
    <source>
        <dbReference type="EMBL" id="AML60755.1"/>
    </source>
</evidence>
<dbReference type="AlphaFoldDB" id="A0A140F2X1"/>
<reference evidence="5" key="1">
    <citation type="journal article" date="2016" name="Genome Biol. Evol.">
        <title>A Comparative Analysis of Mitochondrial Genomes in Eustigmatophyte Algae.</title>
        <authorList>
            <person name="Sevcikova T."/>
            <person name="Klimes V."/>
            <person name="Zbrankova V."/>
            <person name="Strnad H."/>
            <person name="Hroudova M."/>
            <person name="Vlcek C."/>
            <person name="Elias M."/>
        </authorList>
    </citation>
    <scope>NUCLEOTIDE SEQUENCE</scope>
    <source>
        <strain evidence="5">MarTras 21</strain>
    </source>
</reference>
<dbReference type="GO" id="GO:0003735">
    <property type="term" value="F:structural constituent of ribosome"/>
    <property type="evidence" value="ECO:0007669"/>
    <property type="project" value="InterPro"/>
</dbReference>
<geneLocation type="mitochondrion" evidence="5"/>
<organism evidence="5">
    <name type="scientific">Monodopsis sp. MarTras21</name>
    <dbReference type="NCBI Taxonomy" id="1745953"/>
    <lineage>
        <taxon>Eukaryota</taxon>
        <taxon>Sar</taxon>
        <taxon>Stramenopiles</taxon>
        <taxon>Ochrophyta</taxon>
        <taxon>Eustigmatophyceae</taxon>
        <taxon>Eustigmatales</taxon>
        <taxon>Monodopsidaceae</taxon>
        <taxon>Monodopsis</taxon>
    </lineage>
</organism>
<dbReference type="Gene3D" id="2.40.150.20">
    <property type="entry name" value="Ribosomal protein L14"/>
    <property type="match status" value="1"/>
</dbReference>
<gene>
    <name evidence="5" type="primary">rpl14</name>
</gene>
<keyword evidence="3 4" id="KW-0687">Ribonucleoprotein</keyword>
<dbReference type="CDD" id="cd00337">
    <property type="entry name" value="Ribosomal_uL14"/>
    <property type="match status" value="1"/>
</dbReference>
<sequence>MIQAQSLLRVSDNSGAKKVKCIKVLGGFKRKFAHVGDLIVVSVRKVKQHKRKKIKVKEGEVAHAVIIRTKMKLRRLNSSNLKCQENSVVLIANKNKPIATRVLGPVPKELRFSKFMKVASLSAGFI</sequence>
<evidence type="ECO:0000256" key="4">
    <source>
        <dbReference type="RuleBase" id="RU003949"/>
    </source>
</evidence>
<evidence type="ECO:0000256" key="2">
    <source>
        <dbReference type="ARBA" id="ARBA00022980"/>
    </source>
</evidence>
<dbReference type="SUPFAM" id="SSF50193">
    <property type="entry name" value="Ribosomal protein L14"/>
    <property type="match status" value="1"/>
</dbReference>
<protein>
    <submittedName>
        <fullName evidence="5">Ribosomal protein L14</fullName>
    </submittedName>
</protein>
<accession>A0A140F2X1</accession>
<dbReference type="HAMAP" id="MF_01367">
    <property type="entry name" value="Ribosomal_uL14"/>
    <property type="match status" value="1"/>
</dbReference>
<dbReference type="NCBIfam" id="TIGR01067">
    <property type="entry name" value="rplN_bact"/>
    <property type="match status" value="1"/>
</dbReference>
<dbReference type="PANTHER" id="PTHR11761">
    <property type="entry name" value="50S/60S RIBOSOMAL PROTEIN L14/L23"/>
    <property type="match status" value="1"/>
</dbReference>
<dbReference type="PANTHER" id="PTHR11761:SF3">
    <property type="entry name" value="LARGE RIBOSOMAL SUBUNIT PROTEIN UL14M"/>
    <property type="match status" value="1"/>
</dbReference>
<dbReference type="GO" id="GO:0005762">
    <property type="term" value="C:mitochondrial large ribosomal subunit"/>
    <property type="evidence" value="ECO:0007669"/>
    <property type="project" value="TreeGrafter"/>
</dbReference>
<dbReference type="Pfam" id="PF00238">
    <property type="entry name" value="Ribosomal_L14"/>
    <property type="match status" value="1"/>
</dbReference>
<comment type="similarity">
    <text evidence="1 4">Belongs to the universal ribosomal protein uL14 family.</text>
</comment>
<dbReference type="SMART" id="SM01374">
    <property type="entry name" value="Ribosomal_L14"/>
    <property type="match status" value="1"/>
</dbReference>
<evidence type="ECO:0000256" key="1">
    <source>
        <dbReference type="ARBA" id="ARBA00010745"/>
    </source>
</evidence>
<dbReference type="GO" id="GO:0070180">
    <property type="term" value="F:large ribosomal subunit rRNA binding"/>
    <property type="evidence" value="ECO:0007669"/>
    <property type="project" value="TreeGrafter"/>
</dbReference>
<keyword evidence="2 4" id="KW-0689">Ribosomal protein</keyword>
<dbReference type="InterPro" id="IPR036853">
    <property type="entry name" value="Ribosomal_uL14_sf"/>
</dbReference>
<dbReference type="EMBL" id="KU501222">
    <property type="protein sequence ID" value="AML60755.1"/>
    <property type="molecule type" value="Genomic_DNA"/>
</dbReference>
<dbReference type="GO" id="GO:0006412">
    <property type="term" value="P:translation"/>
    <property type="evidence" value="ECO:0007669"/>
    <property type="project" value="InterPro"/>
</dbReference>